<evidence type="ECO:0000256" key="2">
    <source>
        <dbReference type="ARBA" id="ARBA00004477"/>
    </source>
</evidence>
<keyword evidence="24" id="KW-1185">Reference proteome</keyword>
<comment type="caution">
    <text evidence="23">The sequence shown here is derived from an EMBL/GenBank/DDBJ whole genome shotgun (WGS) entry which is preliminary data.</text>
</comment>
<dbReference type="Pfam" id="PF21383">
    <property type="entry name" value="DPAGT1_ins"/>
    <property type="match status" value="1"/>
</dbReference>
<feature type="transmembrane region" description="Helical" evidence="21">
    <location>
        <begin position="195"/>
        <end position="215"/>
    </location>
</feature>
<evidence type="ECO:0000313" key="24">
    <source>
        <dbReference type="Proteomes" id="UP001159363"/>
    </source>
</evidence>
<comment type="pathway">
    <text evidence="3">Protein modification; protein glycosylation.</text>
</comment>
<evidence type="ECO:0000256" key="6">
    <source>
        <dbReference type="ARBA" id="ARBA00013225"/>
    </source>
</evidence>
<comment type="function">
    <text evidence="19">UDP-N-acetylglucosamine--dolichyl-phosphate N-acetylglucosaminephosphotransferase that operates in the biosynthetic pathway of dolichol-linked oligosaccharides, the glycan precursors employed in protein asparagine (N)-glycosylation. The assembly of dolichol-linked oligosaccharides begins on the cytosolic side of the endoplasmic reticulum membrane and finishes in its lumen. The sequential addition of sugars to dolichol pyrophosphate produces dolichol-linked oligosaccharides containing fourteen sugars, including two GlcNAcs, nine mannoses and three glucoses. Once assembled, the oligosaccharide is transferred from the lipid to nascent proteins by oligosaccharyltransferases. Catalyzes the initial step of dolichol-linked oligosaccharide biosynthesis, transfering GlcNAc-1-P from cytosolic UDP-GlcNAc onto the carrier lipid dolichyl phosphate (P-dolichol), yielding GlcNAc-P-P-dolichol embedded in the cytoplasmic leaflet of the endoplasmic reticulum membrane.</text>
</comment>
<dbReference type="Pfam" id="PF00953">
    <property type="entry name" value="Glycos_transf_4"/>
    <property type="match status" value="1"/>
</dbReference>
<dbReference type="CDD" id="cd06855">
    <property type="entry name" value="GT_GPT_euk"/>
    <property type="match status" value="1"/>
</dbReference>
<feature type="transmembrane region" description="Helical" evidence="21">
    <location>
        <begin position="154"/>
        <end position="172"/>
    </location>
</feature>
<comment type="catalytic activity">
    <reaction evidence="20">
        <text>a di-trans,poly-cis-dolichyl phosphate + UDP-N-acetyl-alpha-D-glucosamine = an N-acetyl-alpha-D-glucosaminyl-diphospho-di-trans,poly-cis-dolichol + UMP</text>
        <dbReference type="Rhea" id="RHEA:13289"/>
        <dbReference type="Rhea" id="RHEA-COMP:19498"/>
        <dbReference type="Rhea" id="RHEA-COMP:19507"/>
        <dbReference type="ChEBI" id="CHEBI:57683"/>
        <dbReference type="ChEBI" id="CHEBI:57705"/>
        <dbReference type="ChEBI" id="CHEBI:57865"/>
        <dbReference type="ChEBI" id="CHEBI:58427"/>
        <dbReference type="EC" id="2.7.8.15"/>
    </reaction>
    <physiologicalReaction direction="left-to-right" evidence="20">
        <dbReference type="Rhea" id="RHEA:13290"/>
    </physiologicalReaction>
</comment>
<evidence type="ECO:0000256" key="10">
    <source>
        <dbReference type="ARBA" id="ARBA00022692"/>
    </source>
</evidence>
<evidence type="ECO:0000256" key="8">
    <source>
        <dbReference type="ARBA" id="ARBA00022676"/>
    </source>
</evidence>
<gene>
    <name evidence="23" type="ORF">PR048_001157</name>
</gene>
<keyword evidence="12" id="KW-0256">Endoplasmic reticulum</keyword>
<evidence type="ECO:0000259" key="22">
    <source>
        <dbReference type="Pfam" id="PF21383"/>
    </source>
</evidence>
<dbReference type="InterPro" id="IPR048439">
    <property type="entry name" value="DPAGT1_ins"/>
</dbReference>
<dbReference type="EC" id="2.7.8.15" evidence="6"/>
<dbReference type="EMBL" id="JARBHB010000001">
    <property type="protein sequence ID" value="KAJ8895819.1"/>
    <property type="molecule type" value="Genomic_DNA"/>
</dbReference>
<keyword evidence="11" id="KW-0479">Metal-binding</keyword>
<evidence type="ECO:0000256" key="1">
    <source>
        <dbReference type="ARBA" id="ARBA00001946"/>
    </source>
</evidence>
<evidence type="ECO:0000256" key="11">
    <source>
        <dbReference type="ARBA" id="ARBA00022723"/>
    </source>
</evidence>
<dbReference type="InterPro" id="IPR033895">
    <property type="entry name" value="GPT"/>
</dbReference>
<evidence type="ECO:0000256" key="18">
    <source>
        <dbReference type="ARBA" id="ARBA00033238"/>
    </source>
</evidence>
<evidence type="ECO:0000256" key="20">
    <source>
        <dbReference type="ARBA" id="ARBA00045078"/>
    </source>
</evidence>
<proteinExistence type="inferred from homology"/>
<dbReference type="PANTHER" id="PTHR10571:SF0">
    <property type="entry name" value="UDP-N-ACETYLGLUCOSAMINE--DOLICHYL-PHOSPHATE N-ACETYLGLUCOSAMINEPHOSPHOTRANSFERASE"/>
    <property type="match status" value="1"/>
</dbReference>
<evidence type="ECO:0000256" key="12">
    <source>
        <dbReference type="ARBA" id="ARBA00022824"/>
    </source>
</evidence>
<dbReference type="InterPro" id="IPR000715">
    <property type="entry name" value="Glycosyl_transferase_4"/>
</dbReference>
<sequence>MALWSLKKAVNGREFRTPLQRMFALAFYTIIICLSGIVQCTVMNLIIATTRKFTLNKLKGNDLKKVHPQLHQQTARADLLQSPEAQGVVAGCIFLITLFLFIPVPFNQHITESQNVNLTDNEFVEMLAALLSVCCMLLLGFVDDVLDLRWRHKLLVATIASLPLLMVYYVNFNSTSIVVPKPFRPLFGMTVDLGWLFYVYMGMLAVFCTNAINILAGVNGLEVGQSVVIASSIIVFNFIELFGNLWRTHQFSLFFMLPYLSTSLALLRFNWYPSQVFVGDTFCYFSGMTFAVVGILGHFSKMLLLFFIPQVINFVYSVPQLFHFIPCPRHRLPRYNASTDQVEMSKTKFRLSEQNVLGRVSIALLRLLHLVHLEEGVGEDAGYVECNNLTLLNLVLLWRGPMNEETLVRHLLALQVICSLIAFVIRYPIAFLFYDI</sequence>
<keyword evidence="13" id="KW-0460">Magnesium</keyword>
<evidence type="ECO:0000256" key="19">
    <source>
        <dbReference type="ARBA" id="ARBA00044717"/>
    </source>
</evidence>
<keyword evidence="16" id="KW-0325">Glycoprotein</keyword>
<evidence type="ECO:0000256" key="14">
    <source>
        <dbReference type="ARBA" id="ARBA00022989"/>
    </source>
</evidence>
<dbReference type="PANTHER" id="PTHR10571">
    <property type="entry name" value="UDP-N-ACETYLGLUCOSAMINE--DOLICHYL-PHOSPHATE N-ACETYLGLUCOSAMINEPHOSPHOTRANSFERASE"/>
    <property type="match status" value="1"/>
</dbReference>
<keyword evidence="10 21" id="KW-0812">Transmembrane</keyword>
<feature type="transmembrane region" description="Helical" evidence="21">
    <location>
        <begin position="411"/>
        <end position="434"/>
    </location>
</feature>
<evidence type="ECO:0000256" key="7">
    <source>
        <dbReference type="ARBA" id="ARBA00017659"/>
    </source>
</evidence>
<comment type="subcellular location">
    <subcellularLocation>
        <location evidence="2">Endoplasmic reticulum membrane</location>
        <topology evidence="2">Multi-pass membrane protein</topology>
    </subcellularLocation>
</comment>
<keyword evidence="8" id="KW-0328">Glycosyltransferase</keyword>
<keyword evidence="15 21" id="KW-0472">Membrane</keyword>
<comment type="cofactor">
    <cofactor evidence="1">
        <name>Mg(2+)</name>
        <dbReference type="ChEBI" id="CHEBI:18420"/>
    </cofactor>
</comment>
<evidence type="ECO:0000256" key="15">
    <source>
        <dbReference type="ARBA" id="ARBA00023136"/>
    </source>
</evidence>
<feature type="transmembrane region" description="Helical" evidence="21">
    <location>
        <begin position="126"/>
        <end position="142"/>
    </location>
</feature>
<keyword evidence="9" id="KW-0808">Transferase</keyword>
<feature type="transmembrane region" description="Helical" evidence="21">
    <location>
        <begin position="276"/>
        <end position="296"/>
    </location>
</feature>
<evidence type="ECO:0000256" key="4">
    <source>
        <dbReference type="ARBA" id="ARBA00009317"/>
    </source>
</evidence>
<feature type="transmembrane region" description="Helical" evidence="21">
    <location>
        <begin position="302"/>
        <end position="325"/>
    </location>
</feature>
<evidence type="ECO:0000256" key="16">
    <source>
        <dbReference type="ARBA" id="ARBA00023180"/>
    </source>
</evidence>
<evidence type="ECO:0000256" key="17">
    <source>
        <dbReference type="ARBA" id="ARBA00029567"/>
    </source>
</evidence>
<accession>A0ABQ9IGJ9</accession>
<evidence type="ECO:0000256" key="13">
    <source>
        <dbReference type="ARBA" id="ARBA00022842"/>
    </source>
</evidence>
<feature type="transmembrane region" description="Helical" evidence="21">
    <location>
        <begin position="25"/>
        <end position="47"/>
    </location>
</feature>
<dbReference type="Proteomes" id="UP001159363">
    <property type="component" value="Chromosome 1"/>
</dbReference>
<evidence type="ECO:0000313" key="23">
    <source>
        <dbReference type="EMBL" id="KAJ8895819.1"/>
    </source>
</evidence>
<organism evidence="23 24">
    <name type="scientific">Dryococelus australis</name>
    <dbReference type="NCBI Taxonomy" id="614101"/>
    <lineage>
        <taxon>Eukaryota</taxon>
        <taxon>Metazoa</taxon>
        <taxon>Ecdysozoa</taxon>
        <taxon>Arthropoda</taxon>
        <taxon>Hexapoda</taxon>
        <taxon>Insecta</taxon>
        <taxon>Pterygota</taxon>
        <taxon>Neoptera</taxon>
        <taxon>Polyneoptera</taxon>
        <taxon>Phasmatodea</taxon>
        <taxon>Verophasmatodea</taxon>
        <taxon>Anareolatae</taxon>
        <taxon>Phasmatidae</taxon>
        <taxon>Eurycanthinae</taxon>
        <taxon>Dryococelus</taxon>
    </lineage>
</organism>
<evidence type="ECO:0000256" key="9">
    <source>
        <dbReference type="ARBA" id="ARBA00022679"/>
    </source>
</evidence>
<feature type="transmembrane region" description="Helical" evidence="21">
    <location>
        <begin position="88"/>
        <end position="106"/>
    </location>
</feature>
<name>A0ABQ9IGJ9_9NEOP</name>
<evidence type="ECO:0000256" key="3">
    <source>
        <dbReference type="ARBA" id="ARBA00004922"/>
    </source>
</evidence>
<feature type="domain" description="DPAGT1 insertion" evidence="22">
    <location>
        <begin position="347"/>
        <end position="388"/>
    </location>
</feature>
<feature type="transmembrane region" description="Helical" evidence="21">
    <location>
        <begin position="227"/>
        <end position="245"/>
    </location>
</feature>
<keyword evidence="14 21" id="KW-1133">Transmembrane helix</keyword>
<comment type="similarity">
    <text evidence="4">Belongs to the glycosyltransferase 4 family.</text>
</comment>
<comment type="subunit">
    <text evidence="5">Homodimer.</text>
</comment>
<evidence type="ECO:0000256" key="21">
    <source>
        <dbReference type="SAM" id="Phobius"/>
    </source>
</evidence>
<reference evidence="23 24" key="1">
    <citation type="submission" date="2023-02" db="EMBL/GenBank/DDBJ databases">
        <title>LHISI_Scaffold_Assembly.</title>
        <authorList>
            <person name="Stuart O.P."/>
            <person name="Cleave R."/>
            <person name="Magrath M.J.L."/>
            <person name="Mikheyev A.S."/>
        </authorList>
    </citation>
    <scope>NUCLEOTIDE SEQUENCE [LARGE SCALE GENOMIC DNA]</scope>
    <source>
        <strain evidence="23">Daus_M_001</strain>
        <tissue evidence="23">Leg muscle</tissue>
    </source>
</reference>
<protein>
    <recommendedName>
        <fullName evidence="7">UDP-N-acetylglucosamine--dolichyl-phosphate N-acetylglucosaminephosphotransferase</fullName>
        <ecNumber evidence="6">2.7.8.15</ecNumber>
    </recommendedName>
    <alternativeName>
        <fullName evidence="17">GlcNAc-1-P transferase</fullName>
    </alternativeName>
    <alternativeName>
        <fullName evidence="18">N-acetylglucosamine-1-phosphate transferase</fullName>
    </alternativeName>
</protein>
<evidence type="ECO:0000256" key="5">
    <source>
        <dbReference type="ARBA" id="ARBA00011738"/>
    </source>
</evidence>